<organism evidence="2 3">
    <name type="scientific">Tricholomella constricta</name>
    <dbReference type="NCBI Taxonomy" id="117010"/>
    <lineage>
        <taxon>Eukaryota</taxon>
        <taxon>Fungi</taxon>
        <taxon>Dikarya</taxon>
        <taxon>Basidiomycota</taxon>
        <taxon>Agaricomycotina</taxon>
        <taxon>Agaricomycetes</taxon>
        <taxon>Agaricomycetidae</taxon>
        <taxon>Agaricales</taxon>
        <taxon>Tricholomatineae</taxon>
        <taxon>Lyophyllaceae</taxon>
        <taxon>Tricholomella</taxon>
    </lineage>
</organism>
<proteinExistence type="predicted"/>
<protein>
    <submittedName>
        <fullName evidence="2">Uncharacterized protein</fullName>
    </submittedName>
</protein>
<reference evidence="2 3" key="1">
    <citation type="journal article" date="2020" name="ISME J.">
        <title>Uncovering the hidden diversity of litter-decomposition mechanisms in mushroom-forming fungi.</title>
        <authorList>
            <person name="Floudas D."/>
            <person name="Bentzer J."/>
            <person name="Ahren D."/>
            <person name="Johansson T."/>
            <person name="Persson P."/>
            <person name="Tunlid A."/>
        </authorList>
    </citation>
    <scope>NUCLEOTIDE SEQUENCE [LARGE SCALE GENOMIC DNA]</scope>
    <source>
        <strain evidence="2 3">CBS 661.87</strain>
    </source>
</reference>
<evidence type="ECO:0000313" key="2">
    <source>
        <dbReference type="EMBL" id="KAF5384792.1"/>
    </source>
</evidence>
<dbReference type="AlphaFoldDB" id="A0A8H5HK71"/>
<feature type="region of interest" description="Disordered" evidence="1">
    <location>
        <begin position="18"/>
        <end position="73"/>
    </location>
</feature>
<feature type="compositionally biased region" description="Low complexity" evidence="1">
    <location>
        <begin position="61"/>
        <end position="71"/>
    </location>
</feature>
<sequence>MAESTGVFQCSASATGISGSVVPRRSRRASHSESSSIASRSPSIASRSPSPPIAAPYDVRSSPSSSVNSPPICTPNQPSFPLLPAYIPSDSTPILSSPLITSRVSLSDSPNNTPPCPPSSAVHRFFSTFSSSLSQPHLSSLRELGKNPDKLNGSSRSAAARSGMAAMCAALTGFTACWIV</sequence>
<accession>A0A8H5HK71</accession>
<comment type="caution">
    <text evidence="2">The sequence shown here is derived from an EMBL/GenBank/DDBJ whole genome shotgun (WGS) entry which is preliminary data.</text>
</comment>
<name>A0A8H5HK71_9AGAR</name>
<evidence type="ECO:0000313" key="3">
    <source>
        <dbReference type="Proteomes" id="UP000565441"/>
    </source>
</evidence>
<evidence type="ECO:0000256" key="1">
    <source>
        <dbReference type="SAM" id="MobiDB-lite"/>
    </source>
</evidence>
<feature type="compositionally biased region" description="Low complexity" evidence="1">
    <location>
        <begin position="32"/>
        <end position="48"/>
    </location>
</feature>
<dbReference type="EMBL" id="JAACJP010000004">
    <property type="protein sequence ID" value="KAF5384792.1"/>
    <property type="molecule type" value="Genomic_DNA"/>
</dbReference>
<keyword evidence="3" id="KW-1185">Reference proteome</keyword>
<gene>
    <name evidence="2" type="ORF">D9615_001426</name>
</gene>
<dbReference type="Proteomes" id="UP000565441">
    <property type="component" value="Unassembled WGS sequence"/>
</dbReference>